<sequence>MEEEEAKEEEKEEKEKGTKAGERDEQDGAGQGGVVLSHSIISLHVTPPRREGKSPSYPRLCSRTQQDLFNCRLFV</sequence>
<feature type="compositionally biased region" description="Basic and acidic residues" evidence="1">
    <location>
        <begin position="13"/>
        <end position="23"/>
    </location>
</feature>
<feature type="region of interest" description="Disordered" evidence="1">
    <location>
        <begin position="1"/>
        <end position="61"/>
    </location>
</feature>
<dbReference type="AlphaFoldDB" id="A0A5B7E4P9"/>
<keyword evidence="3" id="KW-1185">Reference proteome</keyword>
<dbReference type="EMBL" id="VSRR010001882">
    <property type="protein sequence ID" value="MPC28263.1"/>
    <property type="molecule type" value="Genomic_DNA"/>
</dbReference>
<gene>
    <name evidence="2" type="ORF">E2C01_021462</name>
</gene>
<accession>A0A5B7E4P9</accession>
<evidence type="ECO:0000313" key="3">
    <source>
        <dbReference type="Proteomes" id="UP000324222"/>
    </source>
</evidence>
<protein>
    <submittedName>
        <fullName evidence="2">Uncharacterized protein</fullName>
    </submittedName>
</protein>
<reference evidence="2 3" key="1">
    <citation type="submission" date="2019-05" db="EMBL/GenBank/DDBJ databases">
        <title>Another draft genome of Portunus trituberculatus and its Hox gene families provides insights of decapod evolution.</title>
        <authorList>
            <person name="Jeong J.-H."/>
            <person name="Song I."/>
            <person name="Kim S."/>
            <person name="Choi T."/>
            <person name="Kim D."/>
            <person name="Ryu S."/>
            <person name="Kim W."/>
        </authorList>
    </citation>
    <scope>NUCLEOTIDE SEQUENCE [LARGE SCALE GENOMIC DNA]</scope>
    <source>
        <tissue evidence="2">Muscle</tissue>
    </source>
</reference>
<feature type="compositionally biased region" description="Acidic residues" evidence="1">
    <location>
        <begin position="1"/>
        <end position="12"/>
    </location>
</feature>
<evidence type="ECO:0000256" key="1">
    <source>
        <dbReference type="SAM" id="MobiDB-lite"/>
    </source>
</evidence>
<organism evidence="2 3">
    <name type="scientific">Portunus trituberculatus</name>
    <name type="common">Swimming crab</name>
    <name type="synonym">Neptunus trituberculatus</name>
    <dbReference type="NCBI Taxonomy" id="210409"/>
    <lineage>
        <taxon>Eukaryota</taxon>
        <taxon>Metazoa</taxon>
        <taxon>Ecdysozoa</taxon>
        <taxon>Arthropoda</taxon>
        <taxon>Crustacea</taxon>
        <taxon>Multicrustacea</taxon>
        <taxon>Malacostraca</taxon>
        <taxon>Eumalacostraca</taxon>
        <taxon>Eucarida</taxon>
        <taxon>Decapoda</taxon>
        <taxon>Pleocyemata</taxon>
        <taxon>Brachyura</taxon>
        <taxon>Eubrachyura</taxon>
        <taxon>Portunoidea</taxon>
        <taxon>Portunidae</taxon>
        <taxon>Portuninae</taxon>
        <taxon>Portunus</taxon>
    </lineage>
</organism>
<proteinExistence type="predicted"/>
<evidence type="ECO:0000313" key="2">
    <source>
        <dbReference type="EMBL" id="MPC28263.1"/>
    </source>
</evidence>
<comment type="caution">
    <text evidence="2">The sequence shown here is derived from an EMBL/GenBank/DDBJ whole genome shotgun (WGS) entry which is preliminary data.</text>
</comment>
<name>A0A5B7E4P9_PORTR</name>
<dbReference type="Proteomes" id="UP000324222">
    <property type="component" value="Unassembled WGS sequence"/>
</dbReference>